<feature type="compositionally biased region" description="Basic residues" evidence="1">
    <location>
        <begin position="170"/>
        <end position="179"/>
    </location>
</feature>
<proteinExistence type="predicted"/>
<evidence type="ECO:0000313" key="2">
    <source>
        <dbReference type="EMBL" id="KAK8155701.1"/>
    </source>
</evidence>
<feature type="region of interest" description="Disordered" evidence="1">
    <location>
        <begin position="142"/>
        <end position="190"/>
    </location>
</feature>
<sequence length="208" mass="23235">MYSPGYCRPPSPPPSSPPASKIHEQTLKLRGLSLLDLEWMKGRVAEILSEHKGRHKFDPLTRNPRPSVSDVVSSALPSPSSSMKDEGCSTPETFATDADRSEVSELFETVRALRAENERSEMLFAAERKALFQQSARLEAENERLKVVPKAESHKINSEDDDDSFESQTRRHSRAKKAAKPPVVERGYCSAENKGEDRQCLVGARREA</sequence>
<protein>
    <submittedName>
        <fullName evidence="2">Uncharacterized protein</fullName>
    </submittedName>
</protein>
<name>A0ABR1XI16_9PEZI</name>
<dbReference type="EMBL" id="JBBWUH010000010">
    <property type="protein sequence ID" value="KAK8155701.1"/>
    <property type="molecule type" value="Genomic_DNA"/>
</dbReference>
<feature type="region of interest" description="Disordered" evidence="1">
    <location>
        <begin position="1"/>
        <end position="22"/>
    </location>
</feature>
<reference evidence="2 3" key="1">
    <citation type="journal article" date="2022" name="G3 (Bethesda)">
        <title>Enemy or ally: a genomic approach to elucidate the lifestyle of Phyllosticta citrichinaensis.</title>
        <authorList>
            <person name="Buijs V.A."/>
            <person name="Groenewald J.Z."/>
            <person name="Haridas S."/>
            <person name="LaButti K.M."/>
            <person name="Lipzen A."/>
            <person name="Martin F.M."/>
            <person name="Barry K."/>
            <person name="Grigoriev I.V."/>
            <person name="Crous P.W."/>
            <person name="Seidl M.F."/>
        </authorList>
    </citation>
    <scope>NUCLEOTIDE SEQUENCE [LARGE SCALE GENOMIC DNA]</scope>
    <source>
        <strain evidence="2 3">CBS 129764</strain>
    </source>
</reference>
<evidence type="ECO:0000313" key="3">
    <source>
        <dbReference type="Proteomes" id="UP001456524"/>
    </source>
</evidence>
<evidence type="ECO:0000256" key="1">
    <source>
        <dbReference type="SAM" id="MobiDB-lite"/>
    </source>
</evidence>
<feature type="region of interest" description="Disordered" evidence="1">
    <location>
        <begin position="52"/>
        <end position="100"/>
    </location>
</feature>
<accession>A0ABR1XI16</accession>
<keyword evidence="3" id="KW-1185">Reference proteome</keyword>
<feature type="compositionally biased region" description="Basic and acidic residues" evidence="1">
    <location>
        <begin position="142"/>
        <end position="158"/>
    </location>
</feature>
<feature type="compositionally biased region" description="Pro residues" evidence="1">
    <location>
        <begin position="7"/>
        <end position="17"/>
    </location>
</feature>
<comment type="caution">
    <text evidence="2">The sequence shown here is derived from an EMBL/GenBank/DDBJ whole genome shotgun (WGS) entry which is preliminary data.</text>
</comment>
<gene>
    <name evidence="2" type="ORF">IWX90DRAFT_418148</name>
</gene>
<organism evidence="2 3">
    <name type="scientific">Phyllosticta citrichinensis</name>
    <dbReference type="NCBI Taxonomy" id="1130410"/>
    <lineage>
        <taxon>Eukaryota</taxon>
        <taxon>Fungi</taxon>
        <taxon>Dikarya</taxon>
        <taxon>Ascomycota</taxon>
        <taxon>Pezizomycotina</taxon>
        <taxon>Dothideomycetes</taxon>
        <taxon>Dothideomycetes incertae sedis</taxon>
        <taxon>Botryosphaeriales</taxon>
        <taxon>Phyllostictaceae</taxon>
        <taxon>Phyllosticta</taxon>
    </lineage>
</organism>
<dbReference type="Proteomes" id="UP001456524">
    <property type="component" value="Unassembled WGS sequence"/>
</dbReference>
<feature type="compositionally biased region" description="Low complexity" evidence="1">
    <location>
        <begin position="66"/>
        <end position="82"/>
    </location>
</feature>